<feature type="region of interest" description="Disordered" evidence="1">
    <location>
        <begin position="16"/>
        <end position="63"/>
    </location>
</feature>
<name>A0A853GBB5_9BURK</name>
<sequence length="132" mass="13755">MVNPIGSSLPAAQFGQMAAEMERPPSLPEPAVQVTPGSEAQGSGTATTSQQNGQGAGAENPSLEKALEALNDSMKAWATGMRFDMDDEAQRLVVSIVDSETGDVIRTVPSDAVIRVAKMIVQLQGSLVDTKA</sequence>
<dbReference type="Gene3D" id="3.30.160.170">
    <property type="entry name" value="FlaG-like"/>
    <property type="match status" value="1"/>
</dbReference>
<gene>
    <name evidence="2" type="ORF">H0A72_21350</name>
</gene>
<keyword evidence="2" id="KW-0282">Flagellum</keyword>
<evidence type="ECO:0000313" key="3">
    <source>
        <dbReference type="Proteomes" id="UP000559809"/>
    </source>
</evidence>
<evidence type="ECO:0000313" key="2">
    <source>
        <dbReference type="EMBL" id="NYT51861.1"/>
    </source>
</evidence>
<dbReference type="SUPFAM" id="SSF160214">
    <property type="entry name" value="FlaG-like"/>
    <property type="match status" value="1"/>
</dbReference>
<dbReference type="AlphaFoldDB" id="A0A853GBB5"/>
<dbReference type="Proteomes" id="UP000559809">
    <property type="component" value="Unassembled WGS sequence"/>
</dbReference>
<organism evidence="2 3">
    <name type="scientific">Parapusillimonas granuli</name>
    <dbReference type="NCBI Taxonomy" id="380911"/>
    <lineage>
        <taxon>Bacteria</taxon>
        <taxon>Pseudomonadati</taxon>
        <taxon>Pseudomonadota</taxon>
        <taxon>Betaproteobacteria</taxon>
        <taxon>Burkholderiales</taxon>
        <taxon>Alcaligenaceae</taxon>
        <taxon>Parapusillimonas</taxon>
    </lineage>
</organism>
<accession>A0A853GBB5</accession>
<keyword evidence="2" id="KW-0969">Cilium</keyword>
<proteinExistence type="predicted"/>
<dbReference type="Pfam" id="PF03646">
    <property type="entry name" value="FlaG"/>
    <property type="match status" value="1"/>
</dbReference>
<feature type="compositionally biased region" description="Polar residues" evidence="1">
    <location>
        <begin position="35"/>
        <end position="53"/>
    </location>
</feature>
<protein>
    <submittedName>
        <fullName evidence="2">Flagellar protein FlaG</fullName>
    </submittedName>
</protein>
<dbReference type="PANTHER" id="PTHR37166">
    <property type="entry name" value="PROTEIN FLAG"/>
    <property type="match status" value="1"/>
</dbReference>
<evidence type="ECO:0000256" key="1">
    <source>
        <dbReference type="SAM" id="MobiDB-lite"/>
    </source>
</evidence>
<keyword evidence="3" id="KW-1185">Reference proteome</keyword>
<dbReference type="EMBL" id="JACCEM010000017">
    <property type="protein sequence ID" value="NYT51861.1"/>
    <property type="molecule type" value="Genomic_DNA"/>
</dbReference>
<dbReference type="InterPro" id="IPR035924">
    <property type="entry name" value="FlaG-like_sf"/>
</dbReference>
<dbReference type="InterPro" id="IPR005186">
    <property type="entry name" value="FlaG"/>
</dbReference>
<dbReference type="RefSeq" id="WP_180158532.1">
    <property type="nucleotide sequence ID" value="NZ_JACCEM010000017.1"/>
</dbReference>
<keyword evidence="2" id="KW-0966">Cell projection</keyword>
<reference evidence="2 3" key="1">
    <citation type="submission" date="2020-07" db="EMBL/GenBank/DDBJ databases">
        <title>Taxonomic revisions and descriptions of new bacterial species based on genomic comparisons in the high-G+C-content subgroup of the family Alcaligenaceae.</title>
        <authorList>
            <person name="Szabo A."/>
            <person name="Felfoldi T."/>
        </authorList>
    </citation>
    <scope>NUCLEOTIDE SEQUENCE [LARGE SCALE GENOMIC DNA]</scope>
    <source>
        <strain evidence="2 3">LMG 24012</strain>
    </source>
</reference>
<dbReference type="PANTHER" id="PTHR37166:SF1">
    <property type="entry name" value="PROTEIN FLAG"/>
    <property type="match status" value="1"/>
</dbReference>
<comment type="caution">
    <text evidence="2">The sequence shown here is derived from an EMBL/GenBank/DDBJ whole genome shotgun (WGS) entry which is preliminary data.</text>
</comment>